<comment type="caution">
    <text evidence="3">The sequence shown here is derived from an EMBL/GenBank/DDBJ whole genome shotgun (WGS) entry which is preliminary data.</text>
</comment>
<dbReference type="EMBL" id="MFNE01000046">
    <property type="protein sequence ID" value="OGG93711.1"/>
    <property type="molecule type" value="Genomic_DNA"/>
</dbReference>
<keyword evidence="1" id="KW-1133">Transmembrane helix</keyword>
<protein>
    <recommendedName>
        <fullName evidence="5">SH3b domain-containing protein</fullName>
    </recommendedName>
</protein>
<gene>
    <name evidence="3" type="ORF">A2527_11345</name>
</gene>
<keyword evidence="1" id="KW-0472">Membrane</keyword>
<evidence type="ECO:0000256" key="2">
    <source>
        <dbReference type="SAM" id="SignalP"/>
    </source>
</evidence>
<accession>A0A1F6G6H8</accession>
<keyword evidence="1" id="KW-0812">Transmembrane</keyword>
<feature type="transmembrane region" description="Helical" evidence="1">
    <location>
        <begin position="134"/>
        <end position="155"/>
    </location>
</feature>
<dbReference type="AlphaFoldDB" id="A0A1F6G6H8"/>
<evidence type="ECO:0000256" key="1">
    <source>
        <dbReference type="SAM" id="Phobius"/>
    </source>
</evidence>
<organism evidence="3 4">
    <name type="scientific">Candidatus Lambdaproteobacteria bacterium RIFOXYD2_FULL_50_16</name>
    <dbReference type="NCBI Taxonomy" id="1817772"/>
    <lineage>
        <taxon>Bacteria</taxon>
        <taxon>Pseudomonadati</taxon>
        <taxon>Pseudomonadota</taxon>
        <taxon>Candidatus Lambdaproteobacteria</taxon>
    </lineage>
</organism>
<evidence type="ECO:0000313" key="4">
    <source>
        <dbReference type="Proteomes" id="UP000178449"/>
    </source>
</evidence>
<evidence type="ECO:0008006" key="5">
    <source>
        <dbReference type="Google" id="ProtNLM"/>
    </source>
</evidence>
<feature type="transmembrane region" description="Helical" evidence="1">
    <location>
        <begin position="111"/>
        <end position="129"/>
    </location>
</feature>
<proteinExistence type="predicted"/>
<feature type="signal peptide" evidence="2">
    <location>
        <begin position="1"/>
        <end position="17"/>
    </location>
</feature>
<keyword evidence="2" id="KW-0732">Signal</keyword>
<dbReference type="STRING" id="1817772.A2527_11345"/>
<evidence type="ECO:0000313" key="3">
    <source>
        <dbReference type="EMBL" id="OGG93711.1"/>
    </source>
</evidence>
<reference evidence="3 4" key="1">
    <citation type="journal article" date="2016" name="Nat. Commun.">
        <title>Thousands of microbial genomes shed light on interconnected biogeochemical processes in an aquifer system.</title>
        <authorList>
            <person name="Anantharaman K."/>
            <person name="Brown C.T."/>
            <person name="Hug L.A."/>
            <person name="Sharon I."/>
            <person name="Castelle C.J."/>
            <person name="Probst A.J."/>
            <person name="Thomas B.C."/>
            <person name="Singh A."/>
            <person name="Wilkins M.J."/>
            <person name="Karaoz U."/>
            <person name="Brodie E.L."/>
            <person name="Williams K.H."/>
            <person name="Hubbard S.S."/>
            <person name="Banfield J.F."/>
        </authorList>
    </citation>
    <scope>NUCLEOTIDE SEQUENCE [LARGE SCALE GENOMIC DNA]</scope>
</reference>
<feature type="chain" id="PRO_5009524499" description="SH3b domain-containing protein" evidence="2">
    <location>
        <begin position="18"/>
        <end position="225"/>
    </location>
</feature>
<dbReference type="Proteomes" id="UP000178449">
    <property type="component" value="Unassembled WGS sequence"/>
</dbReference>
<sequence>MKGFLCFLLLWTPTLWAQTPFEDALKQGGANRKWALEQLALGILAQENQSAVDWFNLGQVRRAQSQPVLALWAYRQSLFLSPNFEVALRAQAQLEKELEISPQPAPWSLPSWAWGLGLVISFGLIWPVWSKQPLLSGFLVLLSLGAALGLLSPLWPTDPSFMAAESQSLRLGPGAEYPVSGALVKGEVVRAGKQWGNWLLIKRAGEERWVDRRPLLKLGLTSKSG</sequence>
<name>A0A1F6G6H8_9PROT</name>